<dbReference type="EMBL" id="BNCD01000002">
    <property type="protein sequence ID" value="GHH71721.1"/>
    <property type="molecule type" value="Genomic_DNA"/>
</dbReference>
<evidence type="ECO:0000256" key="1">
    <source>
        <dbReference type="SAM" id="SignalP"/>
    </source>
</evidence>
<protein>
    <recommendedName>
        <fullName evidence="4">Secreted protein</fullName>
    </recommendedName>
</protein>
<evidence type="ECO:0000313" key="3">
    <source>
        <dbReference type="Proteomes" id="UP000603708"/>
    </source>
</evidence>
<keyword evidence="3" id="KW-1185">Reference proteome</keyword>
<evidence type="ECO:0000313" key="2">
    <source>
        <dbReference type="EMBL" id="GHH71721.1"/>
    </source>
</evidence>
<name>A0A919FSR5_9ACTN</name>
<feature type="signal peptide" evidence="1">
    <location>
        <begin position="1"/>
        <end position="27"/>
    </location>
</feature>
<dbReference type="Proteomes" id="UP000603708">
    <property type="component" value="Unassembled WGS sequence"/>
</dbReference>
<dbReference type="AlphaFoldDB" id="A0A919FSR5"/>
<comment type="caution">
    <text evidence="2">The sequence shown here is derived from an EMBL/GenBank/DDBJ whole genome shotgun (WGS) entry which is preliminary data.</text>
</comment>
<reference evidence="2" key="2">
    <citation type="submission" date="2020-09" db="EMBL/GenBank/DDBJ databases">
        <authorList>
            <person name="Sun Q."/>
            <person name="Ohkuma M."/>
        </authorList>
    </citation>
    <scope>NUCLEOTIDE SEQUENCE</scope>
    <source>
        <strain evidence="2">JCM 5069</strain>
    </source>
</reference>
<reference evidence="2" key="1">
    <citation type="journal article" date="2014" name="Int. J. Syst. Evol. Microbiol.">
        <title>Complete genome sequence of Corynebacterium casei LMG S-19264T (=DSM 44701T), isolated from a smear-ripened cheese.</title>
        <authorList>
            <consortium name="US DOE Joint Genome Institute (JGI-PGF)"/>
            <person name="Walter F."/>
            <person name="Albersmeier A."/>
            <person name="Kalinowski J."/>
            <person name="Ruckert C."/>
        </authorList>
    </citation>
    <scope>NUCLEOTIDE SEQUENCE</scope>
    <source>
        <strain evidence="2">JCM 5069</strain>
    </source>
</reference>
<sequence length="89" mass="10021">MRFHRTLVTAVLGSTLALGSVALPAHATPAQVSAPSGPSAARWINTTNEYFFEYQCDNVGDSMVPQYYQDWDCRYGSLTSYYQLWVLTY</sequence>
<accession>A0A919FSR5</accession>
<feature type="chain" id="PRO_5037173373" description="Secreted protein" evidence="1">
    <location>
        <begin position="28"/>
        <end position="89"/>
    </location>
</feature>
<keyword evidence="1" id="KW-0732">Signal</keyword>
<proteinExistence type="predicted"/>
<organism evidence="2 3">
    <name type="scientific">Streptomyces sulfonofaciens</name>
    <dbReference type="NCBI Taxonomy" id="68272"/>
    <lineage>
        <taxon>Bacteria</taxon>
        <taxon>Bacillati</taxon>
        <taxon>Actinomycetota</taxon>
        <taxon>Actinomycetes</taxon>
        <taxon>Kitasatosporales</taxon>
        <taxon>Streptomycetaceae</taxon>
        <taxon>Streptomyces</taxon>
    </lineage>
</organism>
<evidence type="ECO:0008006" key="4">
    <source>
        <dbReference type="Google" id="ProtNLM"/>
    </source>
</evidence>
<gene>
    <name evidence="2" type="ORF">GCM10018793_07560</name>
</gene>